<evidence type="ECO:0000313" key="2">
    <source>
        <dbReference type="Proteomes" id="UP000260680"/>
    </source>
</evidence>
<name>A0A3E2NCH2_9FIRM</name>
<dbReference type="OrthoDB" id="2067576at2"/>
<sequence>MFIIYFLLLCSFLLFLISCITNIKSHQYDGRSEGKIVSLNKVCHNGRNNKVYIYYPVYEYTVAGITYQEEFPFGDECPNNLVIGEETIIKYDKKIQKNLLFLEKRMFI</sequence>
<gene>
    <name evidence="1" type="ORF">DS742_11335</name>
</gene>
<dbReference type="EMBL" id="QOHO01000031">
    <property type="protein sequence ID" value="RFZ78696.1"/>
    <property type="molecule type" value="Genomic_DNA"/>
</dbReference>
<dbReference type="Proteomes" id="UP000260680">
    <property type="component" value="Unassembled WGS sequence"/>
</dbReference>
<proteinExistence type="predicted"/>
<comment type="caution">
    <text evidence="1">The sequence shown here is derived from an EMBL/GenBank/DDBJ whole genome shotgun (WGS) entry which is preliminary data.</text>
</comment>
<evidence type="ECO:0008006" key="3">
    <source>
        <dbReference type="Google" id="ProtNLM"/>
    </source>
</evidence>
<accession>A0A3E2NCH2</accession>
<organism evidence="1 2">
    <name type="scientific">Lacrimispora amygdalina</name>
    <dbReference type="NCBI Taxonomy" id="253257"/>
    <lineage>
        <taxon>Bacteria</taxon>
        <taxon>Bacillati</taxon>
        <taxon>Bacillota</taxon>
        <taxon>Clostridia</taxon>
        <taxon>Lachnospirales</taxon>
        <taxon>Lachnospiraceae</taxon>
        <taxon>Lacrimispora</taxon>
    </lineage>
</organism>
<reference evidence="1 2" key="1">
    <citation type="submission" date="2018-07" db="EMBL/GenBank/DDBJ databases">
        <title>New species, Clostridium PI-S10-A1B.</title>
        <authorList>
            <person name="Krishna G."/>
            <person name="Summeta K."/>
            <person name="Shikha S."/>
            <person name="Prabhu P.B."/>
            <person name="Suresh K."/>
        </authorList>
    </citation>
    <scope>NUCLEOTIDE SEQUENCE [LARGE SCALE GENOMIC DNA]</scope>
    <source>
        <strain evidence="1 2">PI-S10-A1B</strain>
    </source>
</reference>
<protein>
    <recommendedName>
        <fullName evidence="3">DUF3592 domain-containing protein</fullName>
    </recommendedName>
</protein>
<dbReference type="RefSeq" id="WP_117417125.1">
    <property type="nucleotide sequence ID" value="NZ_QOHO01000031.1"/>
</dbReference>
<dbReference type="AlphaFoldDB" id="A0A3E2NCH2"/>
<evidence type="ECO:0000313" key="1">
    <source>
        <dbReference type="EMBL" id="RFZ78696.1"/>
    </source>
</evidence>